<dbReference type="Proteomes" id="UP000030748">
    <property type="component" value="Unassembled WGS sequence"/>
</dbReference>
<sequence length="110" mass="12484">MPPERRLFPRLRWIKLVDFPRLGIVPVNRFPSSSNLSSLTRLTIFLGIGPDNLLSEMTIVVIFGIAKRKSGKGPVKFPRWANLRDSKEWSFESEGEMGPARMFVPSEGQP</sequence>
<evidence type="ECO:0000313" key="2">
    <source>
        <dbReference type="Proteomes" id="UP000030748"/>
    </source>
</evidence>
<gene>
    <name evidence="1" type="ORF">MIMGU_mgv1a016726mg</name>
</gene>
<protein>
    <submittedName>
        <fullName evidence="1">Uncharacterized protein</fullName>
    </submittedName>
</protein>
<dbReference type="AlphaFoldDB" id="A0A022QBK3"/>
<keyword evidence="2" id="KW-1185">Reference proteome</keyword>
<evidence type="ECO:0000313" key="1">
    <source>
        <dbReference type="EMBL" id="EYU24979.1"/>
    </source>
</evidence>
<organism evidence="1 2">
    <name type="scientific">Erythranthe guttata</name>
    <name type="common">Yellow monkey flower</name>
    <name type="synonym">Mimulus guttatus</name>
    <dbReference type="NCBI Taxonomy" id="4155"/>
    <lineage>
        <taxon>Eukaryota</taxon>
        <taxon>Viridiplantae</taxon>
        <taxon>Streptophyta</taxon>
        <taxon>Embryophyta</taxon>
        <taxon>Tracheophyta</taxon>
        <taxon>Spermatophyta</taxon>
        <taxon>Magnoliopsida</taxon>
        <taxon>eudicotyledons</taxon>
        <taxon>Gunneridae</taxon>
        <taxon>Pentapetalae</taxon>
        <taxon>asterids</taxon>
        <taxon>lamiids</taxon>
        <taxon>Lamiales</taxon>
        <taxon>Phrymaceae</taxon>
        <taxon>Erythranthe</taxon>
    </lineage>
</organism>
<name>A0A022QBK3_ERYGU</name>
<reference evidence="1 2" key="1">
    <citation type="journal article" date="2013" name="Proc. Natl. Acad. Sci. U.S.A.">
        <title>Fine-scale variation in meiotic recombination in Mimulus inferred from population shotgun sequencing.</title>
        <authorList>
            <person name="Hellsten U."/>
            <person name="Wright K.M."/>
            <person name="Jenkins J."/>
            <person name="Shu S."/>
            <person name="Yuan Y."/>
            <person name="Wessler S.R."/>
            <person name="Schmutz J."/>
            <person name="Willis J.H."/>
            <person name="Rokhsar D.S."/>
        </authorList>
    </citation>
    <scope>NUCLEOTIDE SEQUENCE [LARGE SCALE GENOMIC DNA]</scope>
    <source>
        <strain evidence="2">cv. DUN x IM62</strain>
    </source>
</reference>
<proteinExistence type="predicted"/>
<accession>A0A022QBK3</accession>
<dbReference type="EMBL" id="KI632098">
    <property type="protein sequence ID" value="EYU24979.1"/>
    <property type="molecule type" value="Genomic_DNA"/>
</dbReference>